<keyword evidence="4 12" id="KW-0812">Transmembrane</keyword>
<gene>
    <name evidence="13" type="ORF">HANVADRAFT_51771</name>
</gene>
<reference evidence="14" key="1">
    <citation type="journal article" date="2016" name="Proc. Natl. Acad. Sci. U.S.A.">
        <title>Comparative genomics of biotechnologically important yeasts.</title>
        <authorList>
            <person name="Riley R."/>
            <person name="Haridas S."/>
            <person name="Wolfe K.H."/>
            <person name="Lopes M.R."/>
            <person name="Hittinger C.T."/>
            <person name="Goeker M."/>
            <person name="Salamov A.A."/>
            <person name="Wisecaver J.H."/>
            <person name="Long T.M."/>
            <person name="Calvey C.H."/>
            <person name="Aerts A.L."/>
            <person name="Barry K.W."/>
            <person name="Choi C."/>
            <person name="Clum A."/>
            <person name="Coughlan A.Y."/>
            <person name="Deshpande S."/>
            <person name="Douglass A.P."/>
            <person name="Hanson S.J."/>
            <person name="Klenk H.-P."/>
            <person name="LaButti K.M."/>
            <person name="Lapidus A."/>
            <person name="Lindquist E.A."/>
            <person name="Lipzen A.M."/>
            <person name="Meier-Kolthoff J.P."/>
            <person name="Ohm R.A."/>
            <person name="Otillar R.P."/>
            <person name="Pangilinan J.L."/>
            <person name="Peng Y."/>
            <person name="Rokas A."/>
            <person name="Rosa C.A."/>
            <person name="Scheuner C."/>
            <person name="Sibirny A.A."/>
            <person name="Slot J.C."/>
            <person name="Stielow J.B."/>
            <person name="Sun H."/>
            <person name="Kurtzman C.P."/>
            <person name="Blackwell M."/>
            <person name="Grigoriev I.V."/>
            <person name="Jeffries T.W."/>
        </authorList>
    </citation>
    <scope>NUCLEOTIDE SEQUENCE [LARGE SCALE GENOMIC DNA]</scope>
    <source>
        <strain evidence="14">NRRL Y-1626</strain>
    </source>
</reference>
<comment type="similarity">
    <text evidence="2 12">Belongs to the CorA metal ion transporter (MIT) (TC 1.A.35) family.</text>
</comment>
<keyword evidence="5 12" id="KW-0460">Magnesium</keyword>
<evidence type="ECO:0000256" key="1">
    <source>
        <dbReference type="ARBA" id="ARBA00004448"/>
    </source>
</evidence>
<evidence type="ECO:0000256" key="12">
    <source>
        <dbReference type="RuleBase" id="RU366042"/>
    </source>
</evidence>
<dbReference type="Proteomes" id="UP000092321">
    <property type="component" value="Unassembled WGS sequence"/>
</dbReference>
<dbReference type="AlphaFoldDB" id="A0A1B7TH48"/>
<accession>A0A1B7TH48</accession>
<dbReference type="GO" id="GO:0045016">
    <property type="term" value="P:mitochondrial magnesium ion transmembrane transport"/>
    <property type="evidence" value="ECO:0007669"/>
    <property type="project" value="TreeGrafter"/>
</dbReference>
<feature type="transmembrane region" description="Helical" evidence="12">
    <location>
        <begin position="563"/>
        <end position="586"/>
    </location>
</feature>
<evidence type="ECO:0000256" key="6">
    <source>
        <dbReference type="ARBA" id="ARBA00022946"/>
    </source>
</evidence>
<dbReference type="PANTHER" id="PTHR13890:SF0">
    <property type="entry name" value="MAGNESIUM TRANSPORTER MRS2 HOMOLOG, MITOCHONDRIAL"/>
    <property type="match status" value="1"/>
</dbReference>
<evidence type="ECO:0000256" key="5">
    <source>
        <dbReference type="ARBA" id="ARBA00022842"/>
    </source>
</evidence>
<evidence type="ECO:0000256" key="9">
    <source>
        <dbReference type="ARBA" id="ARBA00023136"/>
    </source>
</evidence>
<keyword evidence="3 12" id="KW-0813">Transport</keyword>
<comment type="caution">
    <text evidence="13">The sequence shown here is derived from an EMBL/GenBank/DDBJ whole genome shotgun (WGS) entry which is preliminary data.</text>
</comment>
<dbReference type="InterPro" id="IPR039204">
    <property type="entry name" value="MRS2-like"/>
</dbReference>
<organism evidence="13 14">
    <name type="scientific">Hanseniaspora valbyensis NRRL Y-1626</name>
    <dbReference type="NCBI Taxonomy" id="766949"/>
    <lineage>
        <taxon>Eukaryota</taxon>
        <taxon>Fungi</taxon>
        <taxon>Dikarya</taxon>
        <taxon>Ascomycota</taxon>
        <taxon>Saccharomycotina</taxon>
        <taxon>Saccharomycetes</taxon>
        <taxon>Saccharomycodales</taxon>
        <taxon>Saccharomycodaceae</taxon>
        <taxon>Hanseniaspora</taxon>
    </lineage>
</organism>
<feature type="transmembrane region" description="Helical" evidence="12">
    <location>
        <begin position="598"/>
        <end position="618"/>
    </location>
</feature>
<dbReference type="CDD" id="cd12823">
    <property type="entry name" value="Mrs2_Mfm1p-like"/>
    <property type="match status" value="1"/>
</dbReference>
<keyword evidence="7 12" id="KW-1133">Transmembrane helix</keyword>
<protein>
    <recommendedName>
        <fullName evidence="12">Magnesium transporter</fullName>
    </recommendedName>
</protein>
<keyword evidence="14" id="KW-1185">Reference proteome</keyword>
<evidence type="ECO:0000256" key="2">
    <source>
        <dbReference type="ARBA" id="ARBA00009765"/>
    </source>
</evidence>
<dbReference type="Gene3D" id="2.40.128.330">
    <property type="match status" value="2"/>
</dbReference>
<evidence type="ECO:0000256" key="11">
    <source>
        <dbReference type="ARBA" id="ARBA00038721"/>
    </source>
</evidence>
<keyword evidence="12" id="KW-0496">Mitochondrion</keyword>
<keyword evidence="9 12" id="KW-0472">Membrane</keyword>
<evidence type="ECO:0000256" key="10">
    <source>
        <dbReference type="ARBA" id="ARBA00037564"/>
    </source>
</evidence>
<dbReference type="Gene3D" id="1.20.58.340">
    <property type="entry name" value="Magnesium transport protein CorA, transmembrane region"/>
    <property type="match status" value="1"/>
</dbReference>
<dbReference type="PANTHER" id="PTHR13890">
    <property type="entry name" value="RNA SPLICING PROTEIN MRS2, MITOCHONDRIAL"/>
    <property type="match status" value="1"/>
</dbReference>
<dbReference type="GO" id="GO:0005743">
    <property type="term" value="C:mitochondrial inner membrane"/>
    <property type="evidence" value="ECO:0007669"/>
    <property type="project" value="UniProtKB-SubCell"/>
</dbReference>
<dbReference type="GO" id="GO:0015095">
    <property type="term" value="F:magnesium ion transmembrane transporter activity"/>
    <property type="evidence" value="ECO:0007669"/>
    <property type="project" value="TreeGrafter"/>
</dbReference>
<dbReference type="Pfam" id="PF22099">
    <property type="entry name" value="MRS2-like"/>
    <property type="match status" value="3"/>
</dbReference>
<comment type="function">
    <text evidence="10">Mitochondrial inner membrane magnesium transporter required for mitochondrial magnesium homeostasis. Modulates the conductance of the MRS2 channel. Involved in the splicing of mRNA group II introns in mitochondria by affecting mitochondrial magnesium concentrations, which are critical for group II intron splicing.</text>
</comment>
<evidence type="ECO:0000256" key="8">
    <source>
        <dbReference type="ARBA" id="ARBA00023065"/>
    </source>
</evidence>
<keyword evidence="8 12" id="KW-0406">Ion transport</keyword>
<name>A0A1B7TH48_9ASCO</name>
<evidence type="ECO:0000256" key="3">
    <source>
        <dbReference type="ARBA" id="ARBA00022448"/>
    </source>
</evidence>
<dbReference type="OrthoDB" id="10251508at2759"/>
<keyword evidence="12" id="KW-0999">Mitochondrion inner membrane</keyword>
<dbReference type="EMBL" id="LXPE01000005">
    <property type="protein sequence ID" value="OBA28051.1"/>
    <property type="molecule type" value="Genomic_DNA"/>
</dbReference>
<evidence type="ECO:0000313" key="14">
    <source>
        <dbReference type="Proteomes" id="UP000092321"/>
    </source>
</evidence>
<comment type="subcellular location">
    <subcellularLocation>
        <location evidence="1 12">Mitochondrion inner membrane</location>
        <topology evidence="1 12">Multi-pass membrane protein</topology>
    </subcellularLocation>
</comment>
<evidence type="ECO:0000256" key="4">
    <source>
        <dbReference type="ARBA" id="ARBA00022692"/>
    </source>
</evidence>
<comment type="subunit">
    <text evidence="11">Forms homooligomers. Interacts with MRS2.</text>
</comment>
<sequence>MSKSQLRRFIHKNSILTNTNISSSSSSPPPPSSSIVTNTLNNRINTHLRCTIFDENGNIEKFNSLISKNDLCKKYNLFPRDLRKLNTVTDYMGMLVIDKDNKNDPNNITSINTSTTTNSSNGPNYLHLNNNHINRNHFNHSQLVVNHLDIDPSESGVNILLDAVRKRKSLKIEEINRKQNKDRKSNNKNNKQLALEVIKQKPMPSTASFMDNKNLTLSNLVSFENGSEKKFEKDNLTEESENIKNNNDFFKEQKNFINETKNLNEKNMDDRIQHQQEQALQILTNIKDSFITGGVLDSNTSATIPSFLIREDKILVTMLEFRCMIEKDSVVVFDSHYFREIRKYTSLLENMLRTEDYIINNSGHDANDTNYLLLTRSEIRRNLNKLNYLYSLHNEFRNEMSIKLKESHMYSNYKQPYEFRALEAILNMVIKALNGELKYHVNKANKVLTSLEYNIDKVNLKELLLIDKRFNKFHQKAKLCCSLLEEILNDENNISDMYLHVPLKERMKLKDNQLIDLEMLLENYHTQLDEIVQMCEKNVNSIKTTEEIINIILDSNRNQLMLLGLRFSTVLLSLGAGIFVASLYGMNLENFIEKSEDGFGLVIFIGSMTIFLVLATTLRKVVDVEKMNLTKLMRPSNCEKVKK</sequence>
<keyword evidence="6" id="KW-0809">Transit peptide</keyword>
<evidence type="ECO:0000313" key="13">
    <source>
        <dbReference type="EMBL" id="OBA28051.1"/>
    </source>
</evidence>
<proteinExistence type="inferred from homology"/>
<evidence type="ECO:0000256" key="7">
    <source>
        <dbReference type="ARBA" id="ARBA00022989"/>
    </source>
</evidence>